<name>A0A7M5TUC6_9CNID</name>
<feature type="coiled-coil region" evidence="1">
    <location>
        <begin position="167"/>
        <end position="202"/>
    </location>
</feature>
<evidence type="ECO:0000256" key="1">
    <source>
        <dbReference type="SAM" id="Coils"/>
    </source>
</evidence>
<proteinExistence type="predicted"/>
<keyword evidence="4" id="KW-1185">Reference proteome</keyword>
<evidence type="ECO:0000313" key="3">
    <source>
        <dbReference type="EnsemblMetazoa" id="CLYHEMP001967.1"/>
    </source>
</evidence>
<accession>A0A7M5TUC6</accession>
<evidence type="ECO:0000313" key="4">
    <source>
        <dbReference type="Proteomes" id="UP000594262"/>
    </source>
</evidence>
<protein>
    <submittedName>
        <fullName evidence="3">Uncharacterized protein</fullName>
    </submittedName>
</protein>
<feature type="region of interest" description="Disordered" evidence="2">
    <location>
        <begin position="64"/>
        <end position="149"/>
    </location>
</feature>
<sequence length="213" mass="23993">MAATTELMLAIKTLNLQKVAELLAKMKKNGKSNGTGDSNNNMQISLINAAMDSGSVDMLQMVLNKAKESEKSKEASSQQKPEESNSQEESTKKEGQIQSSDKAKAQNPKFLENAFKAWKSKIKKPETDKTTETGASAKPKYRRPSCPSGIDEKYFLEQNRRHCVSQAEERAEDLEEYDRNREKAYQEEVAKAEEMLKSLKARSRRKHSVGKML</sequence>
<evidence type="ECO:0000256" key="2">
    <source>
        <dbReference type="SAM" id="MobiDB-lite"/>
    </source>
</evidence>
<organism evidence="3 4">
    <name type="scientific">Clytia hemisphaerica</name>
    <dbReference type="NCBI Taxonomy" id="252671"/>
    <lineage>
        <taxon>Eukaryota</taxon>
        <taxon>Metazoa</taxon>
        <taxon>Cnidaria</taxon>
        <taxon>Hydrozoa</taxon>
        <taxon>Hydroidolina</taxon>
        <taxon>Leptothecata</taxon>
        <taxon>Obeliida</taxon>
        <taxon>Clytiidae</taxon>
        <taxon>Clytia</taxon>
    </lineage>
</organism>
<dbReference type="EnsemblMetazoa" id="CLYHEMT001967.1">
    <property type="protein sequence ID" value="CLYHEMP001967.1"/>
    <property type="gene ID" value="CLYHEMG001967"/>
</dbReference>
<keyword evidence="1" id="KW-0175">Coiled coil</keyword>
<reference evidence="3" key="1">
    <citation type="submission" date="2021-01" db="UniProtKB">
        <authorList>
            <consortium name="EnsemblMetazoa"/>
        </authorList>
    </citation>
    <scope>IDENTIFICATION</scope>
</reference>
<dbReference type="AlphaFoldDB" id="A0A7M5TUC6"/>
<feature type="compositionally biased region" description="Basic and acidic residues" evidence="2">
    <location>
        <begin position="65"/>
        <end position="74"/>
    </location>
</feature>
<dbReference type="Proteomes" id="UP000594262">
    <property type="component" value="Unplaced"/>
</dbReference>